<reference evidence="2 3" key="1">
    <citation type="submission" date="2024-09" db="EMBL/GenBank/DDBJ databases">
        <title>T2T genomes of carrot and Alternaria dauci and their utility for understanding host-pathogen interaction during carrot leaf blight disease.</title>
        <authorList>
            <person name="Liu W."/>
            <person name="Xu S."/>
            <person name="Ou C."/>
            <person name="Liu X."/>
            <person name="Zhuang F."/>
            <person name="Deng X.W."/>
        </authorList>
    </citation>
    <scope>NUCLEOTIDE SEQUENCE [LARGE SCALE GENOMIC DNA]</scope>
    <source>
        <strain evidence="2 3">A2016</strain>
    </source>
</reference>
<protein>
    <recommendedName>
        <fullName evidence="4">F-box domain-containing protein</fullName>
    </recommendedName>
</protein>
<accession>A0ABR3UDK5</accession>
<organism evidence="2 3">
    <name type="scientific">Alternaria dauci</name>
    <dbReference type="NCBI Taxonomy" id="48095"/>
    <lineage>
        <taxon>Eukaryota</taxon>
        <taxon>Fungi</taxon>
        <taxon>Dikarya</taxon>
        <taxon>Ascomycota</taxon>
        <taxon>Pezizomycotina</taxon>
        <taxon>Dothideomycetes</taxon>
        <taxon>Pleosporomycetidae</taxon>
        <taxon>Pleosporales</taxon>
        <taxon>Pleosporineae</taxon>
        <taxon>Pleosporaceae</taxon>
        <taxon>Alternaria</taxon>
        <taxon>Alternaria sect. Porri</taxon>
    </lineage>
</organism>
<dbReference type="Proteomes" id="UP001578633">
    <property type="component" value="Chromosome 6"/>
</dbReference>
<evidence type="ECO:0008006" key="4">
    <source>
        <dbReference type="Google" id="ProtNLM"/>
    </source>
</evidence>
<comment type="caution">
    <text evidence="2">The sequence shown here is derived from an EMBL/GenBank/DDBJ whole genome shotgun (WGS) entry which is preliminary data.</text>
</comment>
<dbReference type="RefSeq" id="XP_069305164.1">
    <property type="nucleotide sequence ID" value="XM_069452790.1"/>
</dbReference>
<evidence type="ECO:0000313" key="3">
    <source>
        <dbReference type="Proteomes" id="UP001578633"/>
    </source>
</evidence>
<gene>
    <name evidence="2" type="ORF">ACET3X_006396</name>
</gene>
<proteinExistence type="predicted"/>
<evidence type="ECO:0000313" key="2">
    <source>
        <dbReference type="EMBL" id="KAL1794580.1"/>
    </source>
</evidence>
<feature type="region of interest" description="Disordered" evidence="1">
    <location>
        <begin position="1"/>
        <end position="31"/>
    </location>
</feature>
<keyword evidence="3" id="KW-1185">Reference proteome</keyword>
<dbReference type="PANTHER" id="PTHR38790">
    <property type="entry name" value="2EXR DOMAIN-CONTAINING PROTEIN-RELATED"/>
    <property type="match status" value="1"/>
</dbReference>
<name>A0ABR3UDK5_9PLEO</name>
<feature type="compositionally biased region" description="Basic residues" evidence="1">
    <location>
        <begin position="21"/>
        <end position="30"/>
    </location>
</feature>
<sequence>MAGRKRAASPSTGGASAVEKSKKKGNKNKLSKPPAVQRLRFFPFLRLPAEIRNIIYHYVFYGTRISLRPALRKIQPTGRPNLSLLYVCRQLHDETALLPYMLTSFDVNYSMTTWNKYRDMKLFLEKRSRAQIEALADVRLRYNQGSVRRMEQSGDGAYWMAQFGLLEPAF</sequence>
<dbReference type="PANTHER" id="PTHR38790:SF4">
    <property type="entry name" value="2EXR DOMAIN-CONTAINING PROTEIN"/>
    <property type="match status" value="1"/>
</dbReference>
<evidence type="ECO:0000256" key="1">
    <source>
        <dbReference type="SAM" id="MobiDB-lite"/>
    </source>
</evidence>
<dbReference type="EMBL" id="JBHGVX010000006">
    <property type="protein sequence ID" value="KAL1794580.1"/>
    <property type="molecule type" value="Genomic_DNA"/>
</dbReference>
<dbReference type="GeneID" id="96086718"/>